<evidence type="ECO:0000256" key="2">
    <source>
        <dbReference type="ARBA" id="ARBA00006027"/>
    </source>
</evidence>
<evidence type="ECO:0000313" key="15">
    <source>
        <dbReference type="Proteomes" id="UP001140206"/>
    </source>
</evidence>
<dbReference type="CDD" id="cd15798">
    <property type="entry name" value="PMEI-like_3"/>
    <property type="match status" value="1"/>
</dbReference>
<comment type="pathway">
    <text evidence="1 12">Glycan metabolism; pectin degradation; 2-dehydro-3-deoxy-D-gluconate from pectin: step 1/5.</text>
</comment>
<organism evidence="14 15">
    <name type="scientific">Rhynchospora pubera</name>
    <dbReference type="NCBI Taxonomy" id="906938"/>
    <lineage>
        <taxon>Eukaryota</taxon>
        <taxon>Viridiplantae</taxon>
        <taxon>Streptophyta</taxon>
        <taxon>Embryophyta</taxon>
        <taxon>Tracheophyta</taxon>
        <taxon>Spermatophyta</taxon>
        <taxon>Magnoliopsida</taxon>
        <taxon>Liliopsida</taxon>
        <taxon>Poales</taxon>
        <taxon>Cyperaceae</taxon>
        <taxon>Cyperoideae</taxon>
        <taxon>Rhynchosporeae</taxon>
        <taxon>Rhynchospora</taxon>
    </lineage>
</organism>
<comment type="function">
    <text evidence="10 12">Acts in the modification of cell walls via demethylesterification of cell wall pectin.</text>
</comment>
<keyword evidence="5 12" id="KW-0378">Hydrolase</keyword>
<evidence type="ECO:0000259" key="13">
    <source>
        <dbReference type="SMART" id="SM00856"/>
    </source>
</evidence>
<feature type="active site" evidence="11">
    <location>
        <position position="411"/>
    </location>
</feature>
<comment type="similarity">
    <text evidence="3">In the C-terminal section; belongs to the pectinesterase family.</text>
</comment>
<evidence type="ECO:0000256" key="7">
    <source>
        <dbReference type="ARBA" id="ARBA00023157"/>
    </source>
</evidence>
<dbReference type="PANTHER" id="PTHR31707">
    <property type="entry name" value="PECTINESTERASE"/>
    <property type="match status" value="1"/>
</dbReference>
<evidence type="ECO:0000256" key="1">
    <source>
        <dbReference type="ARBA" id="ARBA00005184"/>
    </source>
</evidence>
<dbReference type="GO" id="GO:0030599">
    <property type="term" value="F:pectinesterase activity"/>
    <property type="evidence" value="ECO:0007669"/>
    <property type="project" value="UniProtKB-UniRule"/>
</dbReference>
<keyword evidence="12" id="KW-0961">Cell wall biogenesis/degradation</keyword>
<evidence type="ECO:0000256" key="6">
    <source>
        <dbReference type="ARBA" id="ARBA00023085"/>
    </source>
</evidence>
<dbReference type="InterPro" id="IPR000070">
    <property type="entry name" value="Pectinesterase_cat"/>
</dbReference>
<comment type="subcellular location">
    <subcellularLocation>
        <location evidence="12">Secreted</location>
        <location evidence="12">Cell wall</location>
    </subcellularLocation>
</comment>
<dbReference type="GO" id="GO:0042545">
    <property type="term" value="P:cell wall modification"/>
    <property type="evidence" value="ECO:0007669"/>
    <property type="project" value="UniProtKB-UniRule"/>
</dbReference>
<keyword evidence="8" id="KW-0325">Glycoprotein</keyword>
<comment type="caution">
    <text evidence="14">The sequence shown here is derived from an EMBL/GenBank/DDBJ whole genome shotgun (WGS) entry which is preliminary data.</text>
</comment>
<dbReference type="InterPro" id="IPR006501">
    <property type="entry name" value="Pectinesterase_inhib_dom"/>
</dbReference>
<keyword evidence="12" id="KW-0134">Cell wall</keyword>
<evidence type="ECO:0000256" key="9">
    <source>
        <dbReference type="ARBA" id="ARBA00047928"/>
    </source>
</evidence>
<dbReference type="SMART" id="SM00856">
    <property type="entry name" value="PMEI"/>
    <property type="match status" value="1"/>
</dbReference>
<evidence type="ECO:0000256" key="10">
    <source>
        <dbReference type="ARBA" id="ARBA00057335"/>
    </source>
</evidence>
<reference evidence="14" key="1">
    <citation type="submission" date="2022-08" db="EMBL/GenBank/DDBJ databases">
        <authorList>
            <person name="Marques A."/>
        </authorList>
    </citation>
    <scope>NUCLEOTIDE SEQUENCE</scope>
    <source>
        <strain evidence="14">RhyPub2mFocal</strain>
        <tissue evidence="14">Leaves</tissue>
    </source>
</reference>
<dbReference type="Gene3D" id="2.160.20.10">
    <property type="entry name" value="Single-stranded right-handed beta-helix, Pectin lyase-like"/>
    <property type="match status" value="1"/>
</dbReference>
<dbReference type="PROSITE" id="PS00503">
    <property type="entry name" value="PECTINESTERASE_2"/>
    <property type="match status" value="1"/>
</dbReference>
<dbReference type="AlphaFoldDB" id="A0AAV8DCT3"/>
<proteinExistence type="inferred from homology"/>
<evidence type="ECO:0000256" key="4">
    <source>
        <dbReference type="ARBA" id="ARBA00013229"/>
    </source>
</evidence>
<evidence type="ECO:0000256" key="3">
    <source>
        <dbReference type="ARBA" id="ARBA00007786"/>
    </source>
</evidence>
<dbReference type="GO" id="GO:0004857">
    <property type="term" value="F:enzyme inhibitor activity"/>
    <property type="evidence" value="ECO:0007669"/>
    <property type="project" value="InterPro"/>
</dbReference>
<dbReference type="Pfam" id="PF04043">
    <property type="entry name" value="PMEI"/>
    <property type="match status" value="1"/>
</dbReference>
<protein>
    <recommendedName>
        <fullName evidence="4 12">Pectinesterase</fullName>
        <ecNumber evidence="4 12">3.1.1.11</ecNumber>
    </recommendedName>
</protein>
<dbReference type="EMBL" id="JAMFTS010000004">
    <property type="protein sequence ID" value="KAJ4764478.1"/>
    <property type="molecule type" value="Genomic_DNA"/>
</dbReference>
<gene>
    <name evidence="14" type="ORF">LUZ62_074853</name>
</gene>
<dbReference type="Pfam" id="PF01095">
    <property type="entry name" value="Pectinesterase"/>
    <property type="match status" value="1"/>
</dbReference>
<dbReference type="InterPro" id="IPR012334">
    <property type="entry name" value="Pectin_lyas_fold"/>
</dbReference>
<dbReference type="InterPro" id="IPR035513">
    <property type="entry name" value="Invertase/methylesterase_inhib"/>
</dbReference>
<feature type="domain" description="Pectinesterase inhibitor" evidence="13">
    <location>
        <begin position="48"/>
        <end position="200"/>
    </location>
</feature>
<evidence type="ECO:0000256" key="8">
    <source>
        <dbReference type="ARBA" id="ARBA00023180"/>
    </source>
</evidence>
<evidence type="ECO:0000256" key="12">
    <source>
        <dbReference type="RuleBase" id="RU000589"/>
    </source>
</evidence>
<evidence type="ECO:0000256" key="5">
    <source>
        <dbReference type="ARBA" id="ARBA00022801"/>
    </source>
</evidence>
<keyword evidence="6 12" id="KW-0063">Aspartyl esterase</keyword>
<dbReference type="FunFam" id="1.20.140.40:FF:000001">
    <property type="entry name" value="Pectinesterase"/>
    <property type="match status" value="1"/>
</dbReference>
<dbReference type="SUPFAM" id="SSF101148">
    <property type="entry name" value="Plant invertase/pectin methylesterase inhibitor"/>
    <property type="match status" value="1"/>
</dbReference>
<sequence length="583" mass="63748">MLKMGNKKGVIIGGGVIVLVAVVAAVAVISTQNGKKSSGSSDSGQLSSSVKSIKDFCQPTDYQKTCESALQQAAVNVSSPTELAQAIFNVTSERIALALNKSATLTSLANDPRTSGALENCKELLQYAIEDIKTSFEKLGGFEMTNFQQATKDLKTWLSAALTYQDTCLEGFENTTGDASQKMQESLQSTKELTTNILALVDEFSKQMANLDLSFLDGNNNNNKRRLLEEGEAEISSGDIPSWLPESKRSLLATAPAKLKPNLTVAQDGSGDFKTIKEALAKVPPSSAQNFVIYIKQGTYKEYISVGRTLTNVVMYGDGPTKTVISGNKNFMMKLTTKDTATFEAIGNGFFARDLAIENTAGAQNHQAVALRVQSDFSVFYNCQFNGYQDTLYTHANRQFYRECTISGTIDFIFGNAQVIFQNCLLLVRKPMDNQQNIVTAQGRGEPRSAGGTVIHNCTVSADASLKPVQSKIQTYLGRPWREYSRTFYIQSQIDDVINPVGWLPWAGDFGINTCFYAELENRGAGSDTSKRATWKGVKKITYADAQAFTVEHFIQGSQWIPKTGVTYIPGLLPQSEGSRIHK</sequence>
<dbReference type="FunFam" id="2.160.20.10:FF:000001">
    <property type="entry name" value="Pectinesterase"/>
    <property type="match status" value="1"/>
</dbReference>
<dbReference type="InterPro" id="IPR018040">
    <property type="entry name" value="Pectinesterase_Tyr_AS"/>
</dbReference>
<name>A0AAV8DCT3_9POAL</name>
<keyword evidence="15" id="KW-1185">Reference proteome</keyword>
<evidence type="ECO:0000313" key="14">
    <source>
        <dbReference type="EMBL" id="KAJ4764478.1"/>
    </source>
</evidence>
<dbReference type="PROSITE" id="PS00800">
    <property type="entry name" value="PECTINESTERASE_1"/>
    <property type="match status" value="1"/>
</dbReference>
<dbReference type="GO" id="GO:0045490">
    <property type="term" value="P:pectin catabolic process"/>
    <property type="evidence" value="ECO:0007669"/>
    <property type="project" value="UniProtKB-UniRule"/>
</dbReference>
<dbReference type="EC" id="3.1.1.11" evidence="4 12"/>
<dbReference type="Proteomes" id="UP001140206">
    <property type="component" value="Chromosome 4"/>
</dbReference>
<accession>A0AAV8DCT3</accession>
<keyword evidence="7" id="KW-1015">Disulfide bond</keyword>
<dbReference type="NCBIfam" id="TIGR01614">
    <property type="entry name" value="PME_inhib"/>
    <property type="match status" value="1"/>
</dbReference>
<comment type="similarity">
    <text evidence="2">In the N-terminal section; belongs to the PMEI family.</text>
</comment>
<dbReference type="InterPro" id="IPR011050">
    <property type="entry name" value="Pectin_lyase_fold/virulence"/>
</dbReference>
<keyword evidence="12" id="KW-0964">Secreted</keyword>
<evidence type="ECO:0000256" key="11">
    <source>
        <dbReference type="PROSITE-ProRule" id="PRU10040"/>
    </source>
</evidence>
<dbReference type="SUPFAM" id="SSF51126">
    <property type="entry name" value="Pectin lyase-like"/>
    <property type="match status" value="1"/>
</dbReference>
<comment type="catalytic activity">
    <reaction evidence="9 12">
        <text>[(1-&gt;4)-alpha-D-galacturonosyl methyl ester](n) + n H2O = [(1-&gt;4)-alpha-D-galacturonosyl](n) + n methanol + n H(+)</text>
        <dbReference type="Rhea" id="RHEA:22380"/>
        <dbReference type="Rhea" id="RHEA-COMP:14570"/>
        <dbReference type="Rhea" id="RHEA-COMP:14573"/>
        <dbReference type="ChEBI" id="CHEBI:15377"/>
        <dbReference type="ChEBI" id="CHEBI:15378"/>
        <dbReference type="ChEBI" id="CHEBI:17790"/>
        <dbReference type="ChEBI" id="CHEBI:140522"/>
        <dbReference type="ChEBI" id="CHEBI:140523"/>
        <dbReference type="EC" id="3.1.1.11"/>
    </reaction>
</comment>
<dbReference type="InterPro" id="IPR033131">
    <property type="entry name" value="Pectinesterase_Asp_AS"/>
</dbReference>
<dbReference type="Gene3D" id="1.20.140.40">
    <property type="entry name" value="Invertase/pectin methylesterase inhibitor family protein"/>
    <property type="match status" value="1"/>
</dbReference>